<proteinExistence type="predicted"/>
<keyword evidence="1" id="KW-0812">Transmembrane</keyword>
<dbReference type="AlphaFoldDB" id="A0A967AEI3"/>
<evidence type="ECO:0000313" key="3">
    <source>
        <dbReference type="Proteomes" id="UP000643701"/>
    </source>
</evidence>
<gene>
    <name evidence="2" type="ORF">G7034_06000</name>
</gene>
<comment type="caution">
    <text evidence="2">The sequence shown here is derived from an EMBL/GenBank/DDBJ whole genome shotgun (WGS) entry which is preliminary data.</text>
</comment>
<protein>
    <submittedName>
        <fullName evidence="2">FixH family protein</fullName>
    </submittedName>
</protein>
<reference evidence="2" key="1">
    <citation type="submission" date="2020-03" db="EMBL/GenBank/DDBJ databases">
        <title>Psychroflexus Maritimus sp. nov., isolate from marine sediment.</title>
        <authorList>
            <person name="Zhong Y.-L."/>
        </authorList>
    </citation>
    <scope>NUCLEOTIDE SEQUENCE</scope>
    <source>
        <strain evidence="2">C1</strain>
    </source>
</reference>
<name>A0A967AEI3_9FLAO</name>
<dbReference type="RefSeq" id="WP_166400062.1">
    <property type="nucleotide sequence ID" value="NZ_JAANAS010000042.1"/>
</dbReference>
<dbReference type="EMBL" id="JAANAS010000042">
    <property type="protein sequence ID" value="NGZ89803.1"/>
    <property type="molecule type" value="Genomic_DNA"/>
</dbReference>
<keyword evidence="1" id="KW-1133">Transmembrane helix</keyword>
<evidence type="ECO:0000256" key="1">
    <source>
        <dbReference type="SAM" id="Phobius"/>
    </source>
</evidence>
<organism evidence="2 3">
    <name type="scientific">Psychroflexus maritimus</name>
    <dbReference type="NCBI Taxonomy" id="2714865"/>
    <lineage>
        <taxon>Bacteria</taxon>
        <taxon>Pseudomonadati</taxon>
        <taxon>Bacteroidota</taxon>
        <taxon>Flavobacteriia</taxon>
        <taxon>Flavobacteriales</taxon>
        <taxon>Flavobacteriaceae</taxon>
        <taxon>Psychroflexus</taxon>
    </lineage>
</organism>
<keyword evidence="1" id="KW-0472">Membrane</keyword>
<dbReference type="Pfam" id="PF05751">
    <property type="entry name" value="FixH"/>
    <property type="match status" value="1"/>
</dbReference>
<accession>A0A967AEI3</accession>
<keyword evidence="3" id="KW-1185">Reference proteome</keyword>
<dbReference type="Proteomes" id="UP000643701">
    <property type="component" value="Unassembled WGS sequence"/>
</dbReference>
<sequence length="147" mass="17073">MKINWGTSIVIAMLCFIGFIMFFVVQMLSSKNDQDLVVESYYHKELQVQDEIDKVNNLKGLNSTFEIEKTSEGIIINFPSEFSAKQLTGKLTLYRPSDKKLDFTLPIQLKESKQLIPQSLLANGRWNIELDFEVENVPYAYKKELIW</sequence>
<dbReference type="InterPro" id="IPR008620">
    <property type="entry name" value="FixH"/>
</dbReference>
<feature type="transmembrane region" description="Helical" evidence="1">
    <location>
        <begin position="6"/>
        <end position="25"/>
    </location>
</feature>
<evidence type="ECO:0000313" key="2">
    <source>
        <dbReference type="EMBL" id="NGZ89803.1"/>
    </source>
</evidence>